<dbReference type="Pfam" id="PF01370">
    <property type="entry name" value="Epimerase"/>
    <property type="match status" value="1"/>
</dbReference>
<sequence>MSASNGHLLVTGANSYVAGHVIKLALEKGYRIRGTVRSKSSGDKLLATFSDFGDKLTYDVVPDITKPEAYNTSFDGITGVIHVASPFNFHPEDIAKDLLEPARAGAVAILEATLQYGQSVRRVVAISSFAAVKDISKGMRPGYVYSEKDWNPMSWDEATKADPVTAYCASKAIAEHAMWEWMEAHKDTVKFSLTTLSPPWVFGPYAGPVDPNHLSESVKLLWDLIGAASVPPTDFAGFIDVRDLSQAIVKAYEKPDAAGQRFLLGSKFSYQMAADVIRKEFPQVRDKVPEGSPGHGEVEDTYRLDTSKARKTLGLEFTPVNVTVKDLIAQILEAS</sequence>
<dbReference type="GO" id="GO:0016616">
    <property type="term" value="F:oxidoreductase activity, acting on the CH-OH group of donors, NAD or NADP as acceptor"/>
    <property type="evidence" value="ECO:0007669"/>
    <property type="project" value="TreeGrafter"/>
</dbReference>
<dbReference type="InterPro" id="IPR050425">
    <property type="entry name" value="NAD(P)_dehydrat-like"/>
</dbReference>
<feature type="domain" description="NAD-dependent epimerase/dehydratase" evidence="3">
    <location>
        <begin position="9"/>
        <end position="262"/>
    </location>
</feature>
<proteinExistence type="inferred from homology"/>
<dbReference type="Proteomes" id="UP001174694">
    <property type="component" value="Unassembled WGS sequence"/>
</dbReference>
<dbReference type="InterPro" id="IPR001509">
    <property type="entry name" value="Epimerase_deHydtase"/>
</dbReference>
<dbReference type="PANTHER" id="PTHR10366">
    <property type="entry name" value="NAD DEPENDENT EPIMERASE/DEHYDRATASE"/>
    <property type="match status" value="1"/>
</dbReference>
<dbReference type="Gene3D" id="3.40.50.720">
    <property type="entry name" value="NAD(P)-binding Rossmann-like Domain"/>
    <property type="match status" value="1"/>
</dbReference>
<accession>A0AA38VG20</accession>
<dbReference type="EMBL" id="JANBVO010000010">
    <property type="protein sequence ID" value="KAJ9149494.1"/>
    <property type="molecule type" value="Genomic_DNA"/>
</dbReference>
<comment type="similarity">
    <text evidence="2">Belongs to the NAD(P)-dependent epimerase/dehydratase family. Dihydroflavonol-4-reductase subfamily.</text>
</comment>
<dbReference type="InterPro" id="IPR036291">
    <property type="entry name" value="NAD(P)-bd_dom_sf"/>
</dbReference>
<comment type="caution">
    <text evidence="4">The sequence shown here is derived from an EMBL/GenBank/DDBJ whole genome shotgun (WGS) entry which is preliminary data.</text>
</comment>
<evidence type="ECO:0000256" key="1">
    <source>
        <dbReference type="ARBA" id="ARBA00023002"/>
    </source>
</evidence>
<reference evidence="4" key="1">
    <citation type="submission" date="2022-07" db="EMBL/GenBank/DDBJ databases">
        <title>Fungi with potential for degradation of polypropylene.</title>
        <authorList>
            <person name="Gostincar C."/>
        </authorList>
    </citation>
    <scope>NUCLEOTIDE SEQUENCE</scope>
    <source>
        <strain evidence="4">EXF-13308</strain>
    </source>
</reference>
<keyword evidence="1" id="KW-0560">Oxidoreductase</keyword>
<organism evidence="4 5">
    <name type="scientific">Pleurostoma richardsiae</name>
    <dbReference type="NCBI Taxonomy" id="41990"/>
    <lineage>
        <taxon>Eukaryota</taxon>
        <taxon>Fungi</taxon>
        <taxon>Dikarya</taxon>
        <taxon>Ascomycota</taxon>
        <taxon>Pezizomycotina</taxon>
        <taxon>Sordariomycetes</taxon>
        <taxon>Sordariomycetidae</taxon>
        <taxon>Calosphaeriales</taxon>
        <taxon>Pleurostomataceae</taxon>
        <taxon>Pleurostoma</taxon>
    </lineage>
</organism>
<name>A0AA38VG20_9PEZI</name>
<evidence type="ECO:0000259" key="3">
    <source>
        <dbReference type="Pfam" id="PF01370"/>
    </source>
</evidence>
<protein>
    <submittedName>
        <fullName evidence="4">Nad dependent epimerase</fullName>
    </submittedName>
</protein>
<dbReference type="PANTHER" id="PTHR10366:SF564">
    <property type="entry name" value="STEROL-4-ALPHA-CARBOXYLATE 3-DEHYDROGENASE, DECARBOXYLATING"/>
    <property type="match status" value="1"/>
</dbReference>
<keyword evidence="5" id="KW-1185">Reference proteome</keyword>
<evidence type="ECO:0000313" key="4">
    <source>
        <dbReference type="EMBL" id="KAJ9149494.1"/>
    </source>
</evidence>
<evidence type="ECO:0000313" key="5">
    <source>
        <dbReference type="Proteomes" id="UP001174694"/>
    </source>
</evidence>
<dbReference type="AlphaFoldDB" id="A0AA38VG20"/>
<gene>
    <name evidence="4" type="ORF">NKR23_g4357</name>
</gene>
<dbReference type="SUPFAM" id="SSF51735">
    <property type="entry name" value="NAD(P)-binding Rossmann-fold domains"/>
    <property type="match status" value="1"/>
</dbReference>
<evidence type="ECO:0000256" key="2">
    <source>
        <dbReference type="ARBA" id="ARBA00023445"/>
    </source>
</evidence>